<sequence length="84" mass="9204">MKLPLAIVAAILNFFFNLTKPLSTNRSQSSFPPFSTLLNLRQKLPQSTIVKLSVAGRHLLNPVATAPSPVKQQPKLVGEKQNNP</sequence>
<keyword evidence="4" id="KW-1185">Reference proteome</keyword>
<evidence type="ECO:0000313" key="4">
    <source>
        <dbReference type="Proteomes" id="UP001279734"/>
    </source>
</evidence>
<organism evidence="3 4">
    <name type="scientific">Nepenthes gracilis</name>
    <name type="common">Slender pitcher plant</name>
    <dbReference type="NCBI Taxonomy" id="150966"/>
    <lineage>
        <taxon>Eukaryota</taxon>
        <taxon>Viridiplantae</taxon>
        <taxon>Streptophyta</taxon>
        <taxon>Embryophyta</taxon>
        <taxon>Tracheophyta</taxon>
        <taxon>Spermatophyta</taxon>
        <taxon>Magnoliopsida</taxon>
        <taxon>eudicotyledons</taxon>
        <taxon>Gunneridae</taxon>
        <taxon>Pentapetalae</taxon>
        <taxon>Caryophyllales</taxon>
        <taxon>Nepenthaceae</taxon>
        <taxon>Nepenthes</taxon>
    </lineage>
</organism>
<evidence type="ECO:0000313" key="3">
    <source>
        <dbReference type="EMBL" id="GMH16472.1"/>
    </source>
</evidence>
<protein>
    <submittedName>
        <fullName evidence="3">Uncharacterized protein</fullName>
    </submittedName>
</protein>
<reference evidence="3" key="1">
    <citation type="submission" date="2023-05" db="EMBL/GenBank/DDBJ databases">
        <title>Nepenthes gracilis genome sequencing.</title>
        <authorList>
            <person name="Fukushima K."/>
        </authorList>
    </citation>
    <scope>NUCLEOTIDE SEQUENCE</scope>
    <source>
        <strain evidence="3">SING2019-196</strain>
    </source>
</reference>
<evidence type="ECO:0000256" key="2">
    <source>
        <dbReference type="SAM" id="SignalP"/>
    </source>
</evidence>
<name>A0AAD3STU8_NEPGR</name>
<accession>A0AAD3STU8</accession>
<feature type="region of interest" description="Disordered" evidence="1">
    <location>
        <begin position="64"/>
        <end position="84"/>
    </location>
</feature>
<comment type="caution">
    <text evidence="3">The sequence shown here is derived from an EMBL/GenBank/DDBJ whole genome shotgun (WGS) entry which is preliminary data.</text>
</comment>
<feature type="signal peptide" evidence="2">
    <location>
        <begin position="1"/>
        <end position="21"/>
    </location>
</feature>
<proteinExistence type="predicted"/>
<evidence type="ECO:0000256" key="1">
    <source>
        <dbReference type="SAM" id="MobiDB-lite"/>
    </source>
</evidence>
<keyword evidence="2" id="KW-0732">Signal</keyword>
<feature type="chain" id="PRO_5041971748" evidence="2">
    <location>
        <begin position="22"/>
        <end position="84"/>
    </location>
</feature>
<dbReference type="Proteomes" id="UP001279734">
    <property type="component" value="Unassembled WGS sequence"/>
</dbReference>
<gene>
    <name evidence="3" type="ORF">Nepgr_018313</name>
</gene>
<dbReference type="EMBL" id="BSYO01000016">
    <property type="protein sequence ID" value="GMH16472.1"/>
    <property type="molecule type" value="Genomic_DNA"/>
</dbReference>
<dbReference type="AlphaFoldDB" id="A0AAD3STU8"/>